<dbReference type="Pfam" id="PF09420">
    <property type="entry name" value="Nop16"/>
    <property type="match status" value="1"/>
</dbReference>
<comment type="function">
    <text evidence="1">Involved in the biogenesis of the 60S ribosomal subunit.</text>
</comment>
<evidence type="ECO:0000313" key="8">
    <source>
        <dbReference type="Proteomes" id="UP001362999"/>
    </source>
</evidence>
<dbReference type="EMBL" id="JAWWNJ010000035">
    <property type="protein sequence ID" value="KAK7023960.1"/>
    <property type="molecule type" value="Genomic_DNA"/>
</dbReference>
<evidence type="ECO:0000256" key="1">
    <source>
        <dbReference type="ARBA" id="ARBA00002889"/>
    </source>
</evidence>
<dbReference type="Proteomes" id="UP001362999">
    <property type="component" value="Unassembled WGS sequence"/>
</dbReference>
<dbReference type="AlphaFoldDB" id="A0AAW0BDF9"/>
<accession>A0AAW0BDF9</accession>
<comment type="similarity">
    <text evidence="3">Belongs to the NOP16 family.</text>
</comment>
<gene>
    <name evidence="7" type="ORF">R3P38DRAFT_1081084</name>
</gene>
<reference evidence="7 8" key="1">
    <citation type="journal article" date="2024" name="J Genomics">
        <title>Draft genome sequencing and assembly of Favolaschia claudopus CIRM-BRFM 2984 isolated from oak limbs.</title>
        <authorList>
            <person name="Navarro D."/>
            <person name="Drula E."/>
            <person name="Chaduli D."/>
            <person name="Cazenave R."/>
            <person name="Ahrendt S."/>
            <person name="Wang J."/>
            <person name="Lipzen A."/>
            <person name="Daum C."/>
            <person name="Barry K."/>
            <person name="Grigoriev I.V."/>
            <person name="Favel A."/>
            <person name="Rosso M.N."/>
            <person name="Martin F."/>
        </authorList>
    </citation>
    <scope>NUCLEOTIDE SEQUENCE [LARGE SCALE GENOMIC DNA]</scope>
    <source>
        <strain evidence="7 8">CIRM-BRFM 2984</strain>
    </source>
</reference>
<keyword evidence="8" id="KW-1185">Reference proteome</keyword>
<dbReference type="InterPro" id="IPR019002">
    <property type="entry name" value="Ribosome_biogenesis_Nop16"/>
</dbReference>
<dbReference type="GO" id="GO:0042273">
    <property type="term" value="P:ribosomal large subunit biogenesis"/>
    <property type="evidence" value="ECO:0007669"/>
    <property type="project" value="TreeGrafter"/>
</dbReference>
<dbReference type="GO" id="GO:0005730">
    <property type="term" value="C:nucleolus"/>
    <property type="evidence" value="ECO:0007669"/>
    <property type="project" value="UniProtKB-SubCell"/>
</dbReference>
<dbReference type="PANTHER" id="PTHR13243">
    <property type="entry name" value="HSPC111 PROTEIN-RELATED"/>
    <property type="match status" value="1"/>
</dbReference>
<evidence type="ECO:0000256" key="6">
    <source>
        <dbReference type="SAM" id="MobiDB-lite"/>
    </source>
</evidence>
<proteinExistence type="inferred from homology"/>
<sequence length="219" mass="23810">MANPRQRKKARSSSHRPVVHARHAKRNLKKTPPIRGPAILSERWDNRKTVRQNYAALGLVHTLNPSASGGMEPIGTATEPLPINLTAASTSSPPVAAPSIPKGHGRIVRDEDGNILSVELAEEDEEMSDETSRDKDMEELAPEVEPQLLSKWVTGLGGGSAGKGVVEGIIILFCRTGAHRFDDAQYADHVINFYFWCRSASCFGWGSGVLEAPGGQVWH</sequence>
<protein>
    <recommendedName>
        <fullName evidence="4">Nucleolar protein 16</fullName>
    </recommendedName>
</protein>
<organism evidence="7 8">
    <name type="scientific">Favolaschia claudopus</name>
    <dbReference type="NCBI Taxonomy" id="2862362"/>
    <lineage>
        <taxon>Eukaryota</taxon>
        <taxon>Fungi</taxon>
        <taxon>Dikarya</taxon>
        <taxon>Basidiomycota</taxon>
        <taxon>Agaricomycotina</taxon>
        <taxon>Agaricomycetes</taxon>
        <taxon>Agaricomycetidae</taxon>
        <taxon>Agaricales</taxon>
        <taxon>Marasmiineae</taxon>
        <taxon>Mycenaceae</taxon>
        <taxon>Favolaschia</taxon>
    </lineage>
</organism>
<evidence type="ECO:0000313" key="7">
    <source>
        <dbReference type="EMBL" id="KAK7023960.1"/>
    </source>
</evidence>
<comment type="caution">
    <text evidence="7">The sequence shown here is derived from an EMBL/GenBank/DDBJ whole genome shotgun (WGS) entry which is preliminary data.</text>
</comment>
<evidence type="ECO:0000256" key="4">
    <source>
        <dbReference type="ARBA" id="ARBA00015522"/>
    </source>
</evidence>
<evidence type="ECO:0000256" key="5">
    <source>
        <dbReference type="ARBA" id="ARBA00023242"/>
    </source>
</evidence>
<comment type="subcellular location">
    <subcellularLocation>
        <location evidence="2">Nucleus</location>
        <location evidence="2">Nucleolus</location>
    </subcellularLocation>
</comment>
<dbReference type="PANTHER" id="PTHR13243:SF1">
    <property type="entry name" value="NUCLEOLAR PROTEIN 16"/>
    <property type="match status" value="1"/>
</dbReference>
<keyword evidence="5" id="KW-0539">Nucleus</keyword>
<evidence type="ECO:0000256" key="3">
    <source>
        <dbReference type="ARBA" id="ARBA00008479"/>
    </source>
</evidence>
<evidence type="ECO:0000256" key="2">
    <source>
        <dbReference type="ARBA" id="ARBA00004604"/>
    </source>
</evidence>
<feature type="region of interest" description="Disordered" evidence="6">
    <location>
        <begin position="1"/>
        <end position="25"/>
    </location>
</feature>
<name>A0AAW0BDF9_9AGAR</name>